<dbReference type="UniPathway" id="UPA00219"/>
<keyword evidence="3 10" id="KW-0812">Transmembrane</keyword>
<dbReference type="PRINTS" id="PR01806">
    <property type="entry name" value="VIRFACTRMVIN"/>
</dbReference>
<dbReference type="GO" id="GO:0034204">
    <property type="term" value="P:lipid translocation"/>
    <property type="evidence" value="ECO:0007669"/>
    <property type="project" value="TreeGrafter"/>
</dbReference>
<feature type="transmembrane region" description="Helical" evidence="10">
    <location>
        <begin position="430"/>
        <end position="449"/>
    </location>
</feature>
<dbReference type="RefSeq" id="WP_050726671.1">
    <property type="nucleotide sequence ID" value="NZ_CP012332.1"/>
</dbReference>
<keyword evidence="6 10" id="KW-1133">Transmembrane helix</keyword>
<evidence type="ECO:0000256" key="10">
    <source>
        <dbReference type="HAMAP-Rule" id="MF_02078"/>
    </source>
</evidence>
<feature type="transmembrane region" description="Helical" evidence="10">
    <location>
        <begin position="372"/>
        <end position="397"/>
    </location>
</feature>
<dbReference type="InterPro" id="IPR051050">
    <property type="entry name" value="Lipid_II_flippase_MurJ/MviN"/>
</dbReference>
<dbReference type="CDD" id="cd13123">
    <property type="entry name" value="MATE_MurJ_like"/>
    <property type="match status" value="1"/>
</dbReference>
<feature type="transmembrane region" description="Helical" evidence="10">
    <location>
        <begin position="495"/>
        <end position="516"/>
    </location>
</feature>
<dbReference type="GO" id="GO:0008360">
    <property type="term" value="P:regulation of cell shape"/>
    <property type="evidence" value="ECO:0007669"/>
    <property type="project" value="UniProtKB-UniRule"/>
</dbReference>
<dbReference type="GO" id="GO:0005886">
    <property type="term" value="C:plasma membrane"/>
    <property type="evidence" value="ECO:0007669"/>
    <property type="project" value="UniProtKB-SubCell"/>
</dbReference>
<dbReference type="GO" id="GO:0009252">
    <property type="term" value="P:peptidoglycan biosynthetic process"/>
    <property type="evidence" value="ECO:0007669"/>
    <property type="project" value="UniProtKB-UniRule"/>
</dbReference>
<dbReference type="PANTHER" id="PTHR47019">
    <property type="entry name" value="LIPID II FLIPPASE MURJ"/>
    <property type="match status" value="1"/>
</dbReference>
<dbReference type="EMBL" id="CP012332">
    <property type="protein sequence ID" value="AKU92515.1"/>
    <property type="molecule type" value="Genomic_DNA"/>
</dbReference>
<feature type="transmembrane region" description="Helical" evidence="10">
    <location>
        <begin position="461"/>
        <end position="483"/>
    </location>
</feature>
<keyword evidence="10 11" id="KW-0961">Cell wall biogenesis/degradation</keyword>
<evidence type="ECO:0000256" key="2">
    <source>
        <dbReference type="ARBA" id="ARBA00022475"/>
    </source>
</evidence>
<evidence type="ECO:0000256" key="5">
    <source>
        <dbReference type="ARBA" id="ARBA00022984"/>
    </source>
</evidence>
<evidence type="ECO:0000256" key="3">
    <source>
        <dbReference type="ARBA" id="ARBA00022692"/>
    </source>
</evidence>
<comment type="subcellular location">
    <subcellularLocation>
        <location evidence="1 10">Cell membrane</location>
        <topology evidence="1 10">Multi-pass membrane protein</topology>
    </subcellularLocation>
</comment>
<dbReference type="KEGG" id="vin:AKJ08_2902"/>
<feature type="transmembrane region" description="Helical" evidence="10">
    <location>
        <begin position="333"/>
        <end position="352"/>
    </location>
</feature>
<feature type="transmembrane region" description="Helical" evidence="10">
    <location>
        <begin position="179"/>
        <end position="201"/>
    </location>
</feature>
<dbReference type="GO" id="GO:0071555">
    <property type="term" value="P:cell wall organization"/>
    <property type="evidence" value="ECO:0007669"/>
    <property type="project" value="UniProtKB-UniRule"/>
</dbReference>
<feature type="transmembrane region" description="Helical" evidence="10">
    <location>
        <begin position="207"/>
        <end position="230"/>
    </location>
</feature>
<dbReference type="PANTHER" id="PTHR47019:SF1">
    <property type="entry name" value="LIPID II FLIPPASE MURJ"/>
    <property type="match status" value="1"/>
</dbReference>
<evidence type="ECO:0000256" key="8">
    <source>
        <dbReference type="ARBA" id="ARBA00060041"/>
    </source>
</evidence>
<evidence type="ECO:0000256" key="4">
    <source>
        <dbReference type="ARBA" id="ARBA00022960"/>
    </source>
</evidence>
<evidence type="ECO:0000313" key="13">
    <source>
        <dbReference type="Proteomes" id="UP000055590"/>
    </source>
</evidence>
<comment type="pathway">
    <text evidence="10">Cell wall biogenesis; peptidoglycan biosynthesis.</text>
</comment>
<keyword evidence="13" id="KW-1185">Reference proteome</keyword>
<dbReference type="PATRIC" id="fig|1391653.3.peg.3026"/>
<evidence type="ECO:0000256" key="9">
    <source>
        <dbReference type="ARBA" id="ARBA00061532"/>
    </source>
</evidence>
<keyword evidence="10 11" id="KW-0813">Transport</keyword>
<dbReference type="STRING" id="1391653.AKJ08_2902"/>
<name>A0A0K1PG71_9BACT</name>
<accession>A0A0K1PG71</accession>
<feature type="transmembrane region" description="Helical" evidence="10">
    <location>
        <begin position="101"/>
        <end position="124"/>
    </location>
</feature>
<gene>
    <name evidence="10" type="primary">murJ</name>
    <name evidence="12" type="ORF">AKJ08_2902</name>
</gene>
<feature type="transmembrane region" description="Helical" evidence="10">
    <location>
        <begin position="404"/>
        <end position="424"/>
    </location>
</feature>
<proteinExistence type="inferred from homology"/>
<sequence length="539" mass="56217">MRSPQAEAALSPPAKGAASRMGAKALLVSAATMLSRLLGLVREQLFAALLGASAFADAFVVAFRIPNLLRDLFAEGALSAAFVPTFADAVKNRGREHAVRLANVVIGALLVVVGILTLLGILFAPQIVAFLAPGFAEVSGKQELAALCTRIMFPFLPLVSLAAVAMGQLNAEEKFGPPAFASAMFNVAAIAGGVFLFVAGFREEEAVIGWSIFTLAGGAAQLGVQLPALFRTGFRLRPALDWAEPGLRRIGKLMAPATVGLAATQVNIFVNTIFASQVPGAPAWLNYAFRLMQLPIGVFGVAVATIATTGLAKRAAERDLPGMQATLAQGLRLVAFLTVPSMAGLLALREPIVRLLFQHGRFTPEDTVATAWATLMYATGLYAYSAVKVVAPAFYALDRSRIPVIASLSAVGANVLLNVTLFPYLSYKGLALGTAAAATVNFLVLTVAFRKVAGSFRIGGVLLHLGRVLLAAAPCAIAAFAANGAIEHALGTESLLARLSGVGAGIAAGAIVYVVACRLLRVAELAEIGSAFRRRLRRA</sequence>
<dbReference type="GO" id="GO:0015648">
    <property type="term" value="F:lipid-linked peptidoglycan transporter activity"/>
    <property type="evidence" value="ECO:0007669"/>
    <property type="project" value="UniProtKB-UniRule"/>
</dbReference>
<evidence type="ECO:0000256" key="6">
    <source>
        <dbReference type="ARBA" id="ARBA00022989"/>
    </source>
</evidence>
<dbReference type="AlphaFoldDB" id="A0A0K1PG71"/>
<dbReference type="Pfam" id="PF03023">
    <property type="entry name" value="MurJ"/>
    <property type="match status" value="1"/>
</dbReference>
<evidence type="ECO:0000313" key="12">
    <source>
        <dbReference type="EMBL" id="AKU92515.1"/>
    </source>
</evidence>
<keyword evidence="2 10" id="KW-1003">Cell membrane</keyword>
<evidence type="ECO:0000256" key="1">
    <source>
        <dbReference type="ARBA" id="ARBA00004651"/>
    </source>
</evidence>
<dbReference type="HAMAP" id="MF_02078">
    <property type="entry name" value="MurJ_MviN"/>
    <property type="match status" value="1"/>
</dbReference>
<comment type="caution">
    <text evidence="10">Lacks conserved residue(s) required for the propagation of feature annotation.</text>
</comment>
<dbReference type="NCBIfam" id="TIGR01695">
    <property type="entry name" value="murJ_mviN"/>
    <property type="match status" value="1"/>
</dbReference>
<protein>
    <recommendedName>
        <fullName evidence="10">Probable lipid II flippase MurJ</fullName>
    </recommendedName>
</protein>
<keyword evidence="4 10" id="KW-0133">Cell shape</keyword>
<evidence type="ECO:0000256" key="7">
    <source>
        <dbReference type="ARBA" id="ARBA00023136"/>
    </source>
</evidence>
<keyword evidence="5 10" id="KW-0573">Peptidoglycan synthesis</keyword>
<evidence type="ECO:0000256" key="11">
    <source>
        <dbReference type="PIRNR" id="PIRNR002869"/>
    </source>
</evidence>
<reference evidence="12 13" key="1">
    <citation type="submission" date="2015-08" db="EMBL/GenBank/DDBJ databases">
        <authorList>
            <person name="Babu N.S."/>
            <person name="Beckwith C.J."/>
            <person name="Beseler K.G."/>
            <person name="Brison A."/>
            <person name="Carone J.V."/>
            <person name="Caskin T.P."/>
            <person name="Diamond M."/>
            <person name="Durham M.E."/>
            <person name="Foxe J.M."/>
            <person name="Go M."/>
            <person name="Henderson B.A."/>
            <person name="Jones I.B."/>
            <person name="McGettigan J.A."/>
            <person name="Micheletti S.J."/>
            <person name="Nasrallah M.E."/>
            <person name="Ortiz D."/>
            <person name="Piller C.R."/>
            <person name="Privatt S.R."/>
            <person name="Schneider S.L."/>
            <person name="Sharp S."/>
            <person name="Smith T.C."/>
            <person name="Stanton J.D."/>
            <person name="Ullery H.E."/>
            <person name="Wilson R.J."/>
            <person name="Serrano M.G."/>
            <person name="Buck G."/>
            <person name="Lee V."/>
            <person name="Wang Y."/>
            <person name="Carvalho R."/>
            <person name="Voegtly L."/>
            <person name="Shi R."/>
            <person name="Duckworth R."/>
            <person name="Johnson A."/>
            <person name="Loviza R."/>
            <person name="Walstead R."/>
            <person name="Shah Z."/>
            <person name="Kiflezghi M."/>
            <person name="Wade K."/>
            <person name="Ball S.L."/>
            <person name="Bradley K.W."/>
            <person name="Asai D.J."/>
            <person name="Bowman C.A."/>
            <person name="Russell D.A."/>
            <person name="Pope W.H."/>
            <person name="Jacobs-Sera D."/>
            <person name="Hendrix R.W."/>
            <person name="Hatfull G.F."/>
        </authorList>
    </citation>
    <scope>NUCLEOTIDE SEQUENCE [LARGE SCALE GENOMIC DNA]</scope>
    <source>
        <strain evidence="12 13">DSM 27710</strain>
    </source>
</reference>
<comment type="similarity">
    <text evidence="9 10 11">Belongs to the MurJ/MviN family.</text>
</comment>
<keyword evidence="7 10" id="KW-0472">Membrane</keyword>
<comment type="function">
    <text evidence="8 10 11">Involved in peptidoglycan biosynthesis. Transports lipid-linked peptidoglycan precursors from the inner to the outer leaflet of the cytoplasmic membrane.</text>
</comment>
<dbReference type="Proteomes" id="UP000055590">
    <property type="component" value="Chromosome"/>
</dbReference>
<dbReference type="PIRSF" id="PIRSF002869">
    <property type="entry name" value="MviN"/>
    <property type="match status" value="1"/>
</dbReference>
<dbReference type="InterPro" id="IPR004268">
    <property type="entry name" value="MurJ"/>
</dbReference>
<feature type="transmembrane region" description="Helical" evidence="10">
    <location>
        <begin position="294"/>
        <end position="312"/>
    </location>
</feature>
<organism evidence="12 13">
    <name type="scientific">Vulgatibacter incomptus</name>
    <dbReference type="NCBI Taxonomy" id="1391653"/>
    <lineage>
        <taxon>Bacteria</taxon>
        <taxon>Pseudomonadati</taxon>
        <taxon>Myxococcota</taxon>
        <taxon>Myxococcia</taxon>
        <taxon>Myxococcales</taxon>
        <taxon>Cystobacterineae</taxon>
        <taxon>Vulgatibacteraceae</taxon>
        <taxon>Vulgatibacter</taxon>
    </lineage>
</organism>